<gene>
    <name evidence="1" type="ORF">HU200_040292</name>
</gene>
<organism evidence="1 2">
    <name type="scientific">Digitaria exilis</name>
    <dbReference type="NCBI Taxonomy" id="1010633"/>
    <lineage>
        <taxon>Eukaryota</taxon>
        <taxon>Viridiplantae</taxon>
        <taxon>Streptophyta</taxon>
        <taxon>Embryophyta</taxon>
        <taxon>Tracheophyta</taxon>
        <taxon>Spermatophyta</taxon>
        <taxon>Magnoliopsida</taxon>
        <taxon>Liliopsida</taxon>
        <taxon>Poales</taxon>
        <taxon>Poaceae</taxon>
        <taxon>PACMAD clade</taxon>
        <taxon>Panicoideae</taxon>
        <taxon>Panicodae</taxon>
        <taxon>Paniceae</taxon>
        <taxon>Anthephorinae</taxon>
        <taxon>Digitaria</taxon>
    </lineage>
</organism>
<name>A0A835B8Q5_9POAL</name>
<dbReference type="EMBL" id="JACEFO010001965">
    <property type="protein sequence ID" value="KAF8691176.1"/>
    <property type="molecule type" value="Genomic_DNA"/>
</dbReference>
<evidence type="ECO:0000313" key="1">
    <source>
        <dbReference type="EMBL" id="KAF8691176.1"/>
    </source>
</evidence>
<protein>
    <submittedName>
        <fullName evidence="1">Uncharacterized protein</fullName>
    </submittedName>
</protein>
<proteinExistence type="predicted"/>
<reference evidence="1" key="1">
    <citation type="submission" date="2020-07" db="EMBL/GenBank/DDBJ databases">
        <title>Genome sequence and genetic diversity analysis of an under-domesticated orphan crop, white fonio (Digitaria exilis).</title>
        <authorList>
            <person name="Bennetzen J.L."/>
            <person name="Chen S."/>
            <person name="Ma X."/>
            <person name="Wang X."/>
            <person name="Yssel A.E.J."/>
            <person name="Chaluvadi S.R."/>
            <person name="Johnson M."/>
            <person name="Gangashetty P."/>
            <person name="Hamidou F."/>
            <person name="Sanogo M.D."/>
            <person name="Zwaenepoel A."/>
            <person name="Wallace J."/>
            <person name="Van De Peer Y."/>
            <person name="Van Deynze A."/>
        </authorList>
    </citation>
    <scope>NUCLEOTIDE SEQUENCE</scope>
    <source>
        <tissue evidence="1">Leaves</tissue>
    </source>
</reference>
<evidence type="ECO:0000313" key="2">
    <source>
        <dbReference type="Proteomes" id="UP000636709"/>
    </source>
</evidence>
<sequence length="55" mass="6005">MCGWSTVLLLPVESNESSMLLHTPRMPSKVSYLPSPLPTGNGRGRPVVVACMMYI</sequence>
<accession>A0A835B8Q5</accession>
<comment type="caution">
    <text evidence="1">The sequence shown here is derived from an EMBL/GenBank/DDBJ whole genome shotgun (WGS) entry which is preliminary data.</text>
</comment>
<keyword evidence="2" id="KW-1185">Reference proteome</keyword>
<dbReference type="AlphaFoldDB" id="A0A835B8Q5"/>
<dbReference type="Proteomes" id="UP000636709">
    <property type="component" value="Unassembled WGS sequence"/>
</dbReference>